<organism evidence="4 5">
    <name type="scientific">Membranihabitans marinus</name>
    <dbReference type="NCBI Taxonomy" id="1227546"/>
    <lineage>
        <taxon>Bacteria</taxon>
        <taxon>Pseudomonadati</taxon>
        <taxon>Bacteroidota</taxon>
        <taxon>Saprospiria</taxon>
        <taxon>Saprospirales</taxon>
        <taxon>Saprospiraceae</taxon>
        <taxon>Membranihabitans</taxon>
    </lineage>
</organism>
<feature type="region of interest" description="Disordered" evidence="1">
    <location>
        <begin position="53"/>
        <end position="72"/>
    </location>
</feature>
<reference evidence="4" key="1">
    <citation type="submission" date="2021-06" db="EMBL/GenBank/DDBJ databases">
        <title>44 bacteria genomes isolated from Dapeng, Shenzhen.</title>
        <authorList>
            <person name="Zheng W."/>
            <person name="Yu S."/>
            <person name="Huang Y."/>
        </authorList>
    </citation>
    <scope>NUCLEOTIDE SEQUENCE</scope>
    <source>
        <strain evidence="4">DP5N28-2</strain>
    </source>
</reference>
<feature type="domain" description="Right handed beta helix" evidence="3">
    <location>
        <begin position="341"/>
        <end position="430"/>
    </location>
</feature>
<dbReference type="InterPro" id="IPR039448">
    <property type="entry name" value="Beta_helix"/>
</dbReference>
<dbReference type="Proteomes" id="UP000753961">
    <property type="component" value="Unassembled WGS sequence"/>
</dbReference>
<evidence type="ECO:0000313" key="4">
    <source>
        <dbReference type="EMBL" id="MBY5956885.1"/>
    </source>
</evidence>
<evidence type="ECO:0000259" key="3">
    <source>
        <dbReference type="Pfam" id="PF13229"/>
    </source>
</evidence>
<protein>
    <submittedName>
        <fullName evidence="4">Right-handed parallel beta-helix repeat-containing protein</fullName>
    </submittedName>
</protein>
<feature type="domain" description="Right handed beta helix" evidence="3">
    <location>
        <begin position="445"/>
        <end position="575"/>
    </location>
</feature>
<keyword evidence="2" id="KW-0812">Transmembrane</keyword>
<proteinExistence type="predicted"/>
<dbReference type="PROSITE" id="PS51257">
    <property type="entry name" value="PROKAR_LIPOPROTEIN"/>
    <property type="match status" value="1"/>
</dbReference>
<sequence>MNKPFERILHNFCATKCYMLFPGLLIAIFMGCTLGCSSLKHASNNERTLYVSPQGDDRWSGTRAEPNNKNTDGPFATLTRVRDEILKIKATTKPFKKTIIVEIQGGRYELNEPFALGTSDGGPTSATPIIYRGAQGNEVLITGGKSIPKWDKVTDKTVLDLIQPQLRDKIYQAELAALGITDFGSPRGEGIELFFNDEPMWISRYPNEGFVKITGILNLDPVDIRGTKGDRIGKFNYEDTRINRWAREKDGWVSGYWFWDWSNQKHKIARIDTTRQLMEVAPPYASYGYRVGQWFYGFNLISEIDEPGEYYVDREEGILYFYPPSDPNKESAYVSMLDHVILMNDVSHLRLENITLEGSRKTVVSMSDCKDVVLRESTIRNAGDEGVVIDGGNQNGVIGCEIYGVGAGGIKIDAGDRPSLTAGSCFAENNDIHHIARIKRVYFPGISLNGVGNRASHNRIAHLPHFAIYFNGNDHLMEFNEIYDVCTESNDAGAVYAGRNWTMRGNVIRYNYLHDISGFEGKGSVGVYLDDAFSGVEVFGNVFDNVTRAMMIGGGRDNAVLNNIFINCAPSLHIDARSMGWMHEHPTRWIKEAEEKGTILGIAYDQPPYSSRYPKLINILEDEPRAPKGNVISNNICMGGTWDKATGFWRTSIERKALPFLTMEANVVAPGTAVQDSTSSSIIITEPLFVDPDSPKNGTYQLQPNSPALEHGFEQVPFDKMGLYEDDGKTNRMEE</sequence>
<keyword evidence="2" id="KW-1133">Transmembrane helix</keyword>
<accession>A0A953HR65</accession>
<dbReference type="Pfam" id="PF13229">
    <property type="entry name" value="Beta_helix"/>
    <property type="match status" value="2"/>
</dbReference>
<feature type="transmembrane region" description="Helical" evidence="2">
    <location>
        <begin position="12"/>
        <end position="31"/>
    </location>
</feature>
<dbReference type="SUPFAM" id="SSF51126">
    <property type="entry name" value="Pectin lyase-like"/>
    <property type="match status" value="1"/>
</dbReference>
<comment type="caution">
    <text evidence="4">The sequence shown here is derived from an EMBL/GenBank/DDBJ whole genome shotgun (WGS) entry which is preliminary data.</text>
</comment>
<keyword evidence="2" id="KW-0472">Membrane</keyword>
<name>A0A953HR65_9BACT</name>
<evidence type="ECO:0000256" key="2">
    <source>
        <dbReference type="SAM" id="Phobius"/>
    </source>
</evidence>
<dbReference type="InterPro" id="IPR006626">
    <property type="entry name" value="PbH1"/>
</dbReference>
<dbReference type="AlphaFoldDB" id="A0A953HR65"/>
<dbReference type="RefSeq" id="WP_222578403.1">
    <property type="nucleotide sequence ID" value="NZ_JAHVHU010000002.1"/>
</dbReference>
<dbReference type="PANTHER" id="PTHR36453:SF1">
    <property type="entry name" value="RIGHT HANDED BETA HELIX DOMAIN-CONTAINING PROTEIN"/>
    <property type="match status" value="1"/>
</dbReference>
<dbReference type="PANTHER" id="PTHR36453">
    <property type="entry name" value="SECRETED PROTEIN-RELATED"/>
    <property type="match status" value="1"/>
</dbReference>
<dbReference type="EMBL" id="JAHVHU010000002">
    <property type="protein sequence ID" value="MBY5956885.1"/>
    <property type="molecule type" value="Genomic_DNA"/>
</dbReference>
<dbReference type="Gene3D" id="2.160.20.10">
    <property type="entry name" value="Single-stranded right-handed beta-helix, Pectin lyase-like"/>
    <property type="match status" value="2"/>
</dbReference>
<dbReference type="InterPro" id="IPR012334">
    <property type="entry name" value="Pectin_lyas_fold"/>
</dbReference>
<evidence type="ECO:0000256" key="1">
    <source>
        <dbReference type="SAM" id="MobiDB-lite"/>
    </source>
</evidence>
<keyword evidence="5" id="KW-1185">Reference proteome</keyword>
<gene>
    <name evidence="4" type="ORF">KUV50_01980</name>
</gene>
<dbReference type="InterPro" id="IPR011050">
    <property type="entry name" value="Pectin_lyase_fold/virulence"/>
</dbReference>
<dbReference type="SMART" id="SM00710">
    <property type="entry name" value="PbH1"/>
    <property type="match status" value="7"/>
</dbReference>
<evidence type="ECO:0000313" key="5">
    <source>
        <dbReference type="Proteomes" id="UP000753961"/>
    </source>
</evidence>